<protein>
    <recommendedName>
        <fullName evidence="1">Metallo-beta-lactamase domain-containing protein</fullName>
    </recommendedName>
</protein>
<dbReference type="PATRIC" id="fig|507754.4.peg.1179"/>
<dbReference type="InterPro" id="IPR036866">
    <property type="entry name" value="RibonucZ/Hydroxyglut_hydro"/>
</dbReference>
<keyword evidence="4" id="KW-1185">Reference proteome</keyword>
<gene>
    <name evidence="3" type="ORF">AOG54_06235</name>
    <name evidence="2" type="ORF">SE19_08230</name>
</gene>
<dbReference type="OrthoDB" id="73420at2157"/>
<accession>A0A0Q0VK88</accession>
<dbReference type="SMART" id="SM00849">
    <property type="entry name" value="Lactamase_B"/>
    <property type="match status" value="1"/>
</dbReference>
<dbReference type="EMBL" id="LJCQ01000379">
    <property type="protein sequence ID" value="KPV45811.1"/>
    <property type="molecule type" value="Genomic_DNA"/>
</dbReference>
<reference evidence="3 4" key="2">
    <citation type="submission" date="2015-09" db="EMBL/GenBank/DDBJ databases">
        <title>Heavy metals and arsenic resistance mechanisms in polyextremophilic archaea of the family Ferroplasmaceae.</title>
        <authorList>
            <person name="Bulaev A.G."/>
            <person name="Kanygina A.V."/>
        </authorList>
    </citation>
    <scope>NUCLEOTIDE SEQUENCE [LARGE SCALE GENOMIC DNA]</scope>
    <source>
        <strain evidence="3 4">VT</strain>
    </source>
</reference>
<comment type="caution">
    <text evidence="3">The sequence shown here is derived from an EMBL/GenBank/DDBJ whole genome shotgun (WGS) entry which is preliminary data.</text>
</comment>
<dbReference type="RefSeq" id="WP_048101711.1">
    <property type="nucleotide sequence ID" value="NZ_LJCQ01000379.1"/>
</dbReference>
<dbReference type="PANTHER" id="PTHR46018">
    <property type="entry name" value="ZINC PHOSPHODIESTERASE ELAC PROTEIN 1"/>
    <property type="match status" value="1"/>
</dbReference>
<dbReference type="EMBL" id="LKBG01000269">
    <property type="protein sequence ID" value="KQB33897.1"/>
    <property type="molecule type" value="Genomic_DNA"/>
</dbReference>
<evidence type="ECO:0000259" key="1">
    <source>
        <dbReference type="SMART" id="SM00849"/>
    </source>
</evidence>
<evidence type="ECO:0000313" key="2">
    <source>
        <dbReference type="EMBL" id="KPV45811.1"/>
    </source>
</evidence>
<dbReference type="InterPro" id="IPR001279">
    <property type="entry name" value="Metallo-B-lactamas"/>
</dbReference>
<dbReference type="GeneID" id="84222286"/>
<dbReference type="AlphaFoldDB" id="A0A0Q0VK88"/>
<dbReference type="GO" id="GO:0042781">
    <property type="term" value="F:3'-tRNA processing endoribonuclease activity"/>
    <property type="evidence" value="ECO:0007669"/>
    <property type="project" value="TreeGrafter"/>
</dbReference>
<name>A0A0Q0VK88_9ARCH</name>
<dbReference type="CDD" id="cd16272">
    <property type="entry name" value="RNaseZ_MBL-fold"/>
    <property type="match status" value="1"/>
</dbReference>
<evidence type="ECO:0000313" key="5">
    <source>
        <dbReference type="Proteomes" id="UP000050515"/>
    </source>
</evidence>
<organism evidence="3 4">
    <name type="scientific">Acidiplasma aeolicum</name>
    <dbReference type="NCBI Taxonomy" id="507754"/>
    <lineage>
        <taxon>Archaea</taxon>
        <taxon>Methanobacteriati</taxon>
        <taxon>Thermoplasmatota</taxon>
        <taxon>Thermoplasmata</taxon>
        <taxon>Thermoplasmatales</taxon>
        <taxon>Ferroplasmaceae</taxon>
        <taxon>Acidiplasma</taxon>
    </lineage>
</organism>
<proteinExistence type="predicted"/>
<sequence>MRLKFLGNWSSHIEFGKRNVSMIIDNHILIECGPHTIESMLENGINPANIDKILISHMHLDHFGGLAEILWYRGALNVKDELIIMGPPGIKKNTERILQIYNTPDNERFRITSKYVEINNGKEVYEIKSRFIEKSEYDYIVAFQGNHVIPDNMYRIEYQGNIITYTGDTAYNDQISLAAEGADLLLHEMTYTDSESETASFWKHSTYSSVMRAFNESGAKKLVPVHLTDGTLSLLNEKRDEKMIMPFDDIILSGQ</sequence>
<dbReference type="SUPFAM" id="SSF56281">
    <property type="entry name" value="Metallo-hydrolase/oxidoreductase"/>
    <property type="match status" value="1"/>
</dbReference>
<evidence type="ECO:0000313" key="4">
    <source>
        <dbReference type="Proteomes" id="UP000050320"/>
    </source>
</evidence>
<dbReference type="Pfam" id="PF23023">
    <property type="entry name" value="Anti-Pycsar_Apyc1"/>
    <property type="match status" value="1"/>
</dbReference>
<dbReference type="Proteomes" id="UP000050515">
    <property type="component" value="Unassembled WGS sequence"/>
</dbReference>
<dbReference type="Gene3D" id="3.60.15.10">
    <property type="entry name" value="Ribonuclease Z/Hydroxyacylglutathione hydrolase-like"/>
    <property type="match status" value="1"/>
</dbReference>
<reference evidence="2 5" key="1">
    <citation type="submission" date="2015-09" db="EMBL/GenBank/DDBJ databases">
        <title>Draft genome sequence of Acidiplasma aeolicum DSM 18409.</title>
        <authorList>
            <person name="Hemp J."/>
        </authorList>
    </citation>
    <scope>NUCLEOTIDE SEQUENCE [LARGE SCALE GENOMIC DNA]</scope>
    <source>
        <strain evidence="2 5">V</strain>
    </source>
</reference>
<dbReference type="PANTHER" id="PTHR46018:SF7">
    <property type="entry name" value="RIBONUCLEASE Z"/>
    <property type="match status" value="1"/>
</dbReference>
<evidence type="ECO:0000313" key="3">
    <source>
        <dbReference type="EMBL" id="KQB33897.1"/>
    </source>
</evidence>
<feature type="domain" description="Metallo-beta-lactamase" evidence="1">
    <location>
        <begin position="7"/>
        <end position="226"/>
    </location>
</feature>
<dbReference type="Proteomes" id="UP000050320">
    <property type="component" value="Unassembled WGS sequence"/>
</dbReference>